<keyword evidence="13" id="KW-1185">Reference proteome</keyword>
<sequence>MLTVVFYSFIEGMVKMIKAVRGFKDVLPDDMPYWRLLEEEARSLFESFGYREIRIPVLEKLELFQRGIGSTTDIVEKEMYVFEDRNGELLALRPEATAGIARAFIEHALHLKDHVHKYYFFGPMFRHERPQAGRLRQFHQLNVEAYMVKAPSMDAETIAMLYMLAKKVKIDDGVSLEINHIGCPKCRPIYRDILINFLGAQKEKLCKDCNKRLERNPLRVLDCKKESCRAVASSAPQIIDYLCDECKSYFESTLEYLSLSNVPFVINPMIVRGLDYYTGVVFELTTTELGAQNAVAAGGRYDNLVEELGGPSVPGIGFAVGVERTVALMKARYPLEWDPPVFFFAVLGEEAKRIALPVVLELRNSGIKVEMEHTSKSLKAQMRKANKLNCRFVVMIGEDEIKKKVFVVKDLVEKKQFEIEADISRLKELAEAVS</sequence>
<evidence type="ECO:0000256" key="4">
    <source>
        <dbReference type="ARBA" id="ARBA00022741"/>
    </source>
</evidence>
<dbReference type="Pfam" id="PF13393">
    <property type="entry name" value="tRNA-synt_His"/>
    <property type="match status" value="2"/>
</dbReference>
<keyword evidence="7 9" id="KW-0030">Aminoacyl-tRNA synthetase</keyword>
<keyword evidence="5 9" id="KW-0067">ATP-binding</keyword>
<dbReference type="PANTHER" id="PTHR43707:SF1">
    <property type="entry name" value="HISTIDINE--TRNA LIGASE, MITOCHONDRIAL-RELATED"/>
    <property type="match status" value="1"/>
</dbReference>
<keyword evidence="9" id="KW-0963">Cytoplasm</keyword>
<feature type="binding site" evidence="10">
    <location>
        <begin position="276"/>
        <end position="277"/>
    </location>
    <ligand>
        <name>L-histidine</name>
        <dbReference type="ChEBI" id="CHEBI:57595"/>
    </ligand>
</feature>
<dbReference type="CDD" id="cd00773">
    <property type="entry name" value="HisRS-like_core"/>
    <property type="match status" value="1"/>
</dbReference>
<keyword evidence="3 9" id="KW-0436">Ligase</keyword>
<comment type="subcellular location">
    <subcellularLocation>
        <location evidence="9">Cytoplasm</location>
    </subcellularLocation>
</comment>
<dbReference type="InterPro" id="IPR033656">
    <property type="entry name" value="HisRS_anticodon"/>
</dbReference>
<dbReference type="AlphaFoldDB" id="A0A0S3QTN5"/>
<dbReference type="Proteomes" id="UP000063234">
    <property type="component" value="Chromosome"/>
</dbReference>
<evidence type="ECO:0000256" key="10">
    <source>
        <dbReference type="PIRSR" id="PIRSR001549-1"/>
    </source>
</evidence>
<evidence type="ECO:0000256" key="6">
    <source>
        <dbReference type="ARBA" id="ARBA00022917"/>
    </source>
</evidence>
<dbReference type="SUPFAM" id="SSF55681">
    <property type="entry name" value="Class II aaRS and biotin synthetases"/>
    <property type="match status" value="1"/>
</dbReference>
<dbReference type="KEGG" id="ttk:TST_0898"/>
<evidence type="ECO:0000256" key="5">
    <source>
        <dbReference type="ARBA" id="ARBA00022840"/>
    </source>
</evidence>
<evidence type="ECO:0000313" key="13">
    <source>
        <dbReference type="Proteomes" id="UP000063234"/>
    </source>
</evidence>
<dbReference type="EMBL" id="AP013035">
    <property type="protein sequence ID" value="BAT71698.1"/>
    <property type="molecule type" value="Genomic_DNA"/>
</dbReference>
<comment type="catalytic activity">
    <reaction evidence="8 9">
        <text>tRNA(His) + L-histidine + ATP = L-histidyl-tRNA(His) + AMP + diphosphate + H(+)</text>
        <dbReference type="Rhea" id="RHEA:17313"/>
        <dbReference type="Rhea" id="RHEA-COMP:9665"/>
        <dbReference type="Rhea" id="RHEA-COMP:9689"/>
        <dbReference type="ChEBI" id="CHEBI:15378"/>
        <dbReference type="ChEBI" id="CHEBI:30616"/>
        <dbReference type="ChEBI" id="CHEBI:33019"/>
        <dbReference type="ChEBI" id="CHEBI:57595"/>
        <dbReference type="ChEBI" id="CHEBI:78442"/>
        <dbReference type="ChEBI" id="CHEBI:78527"/>
        <dbReference type="ChEBI" id="CHEBI:456215"/>
        <dbReference type="EC" id="6.1.1.21"/>
    </reaction>
</comment>
<proteinExistence type="inferred from homology"/>
<evidence type="ECO:0000256" key="9">
    <source>
        <dbReference type="HAMAP-Rule" id="MF_00127"/>
    </source>
</evidence>
<evidence type="ECO:0000259" key="11">
    <source>
        <dbReference type="PROSITE" id="PS50862"/>
    </source>
</evidence>
<organism evidence="12 13">
    <name type="scientific">Thermosulfidibacter takaii (strain DSM 17441 / JCM 13301 / NBRC 103674 / ABI70S6)</name>
    <dbReference type="NCBI Taxonomy" id="1298851"/>
    <lineage>
        <taxon>Bacteria</taxon>
        <taxon>Pseudomonadati</taxon>
        <taxon>Thermosulfidibacterota</taxon>
        <taxon>Thermosulfidibacteria</taxon>
        <taxon>Thermosulfidibacterales</taxon>
        <taxon>Thermosulfidibacteraceae</taxon>
    </lineage>
</organism>
<dbReference type="Gene3D" id="3.30.930.10">
    <property type="entry name" value="Bira Bifunctional Protein, Domain 2"/>
    <property type="match status" value="1"/>
</dbReference>
<dbReference type="InterPro" id="IPR015807">
    <property type="entry name" value="His-tRNA-ligase"/>
</dbReference>
<evidence type="ECO:0000256" key="1">
    <source>
        <dbReference type="ARBA" id="ARBA00008226"/>
    </source>
</evidence>
<dbReference type="NCBIfam" id="TIGR00442">
    <property type="entry name" value="hisS"/>
    <property type="match status" value="1"/>
</dbReference>
<evidence type="ECO:0000256" key="7">
    <source>
        <dbReference type="ARBA" id="ARBA00023146"/>
    </source>
</evidence>
<dbReference type="PANTHER" id="PTHR43707">
    <property type="entry name" value="HISTIDYL-TRNA SYNTHETASE"/>
    <property type="match status" value="1"/>
</dbReference>
<dbReference type="SUPFAM" id="SSF52954">
    <property type="entry name" value="Class II aaRS ABD-related"/>
    <property type="match status" value="1"/>
</dbReference>
<evidence type="ECO:0000313" key="12">
    <source>
        <dbReference type="EMBL" id="BAT71698.1"/>
    </source>
</evidence>
<feature type="binding site" evidence="10">
    <location>
        <position position="126"/>
    </location>
    <ligand>
        <name>L-histidine</name>
        <dbReference type="ChEBI" id="CHEBI:57595"/>
    </ligand>
</feature>
<dbReference type="CDD" id="cd00859">
    <property type="entry name" value="HisRS_anticodon"/>
    <property type="match status" value="1"/>
</dbReference>
<dbReference type="InterPro" id="IPR045864">
    <property type="entry name" value="aa-tRNA-synth_II/BPL/LPL"/>
</dbReference>
<dbReference type="GO" id="GO:0005737">
    <property type="term" value="C:cytoplasm"/>
    <property type="evidence" value="ECO:0007669"/>
    <property type="project" value="UniProtKB-SubCell"/>
</dbReference>
<dbReference type="STRING" id="1298851.TST_0898"/>
<gene>
    <name evidence="9 12" type="primary">hisS</name>
    <name evidence="12" type="ORF">TST_0898</name>
</gene>
<dbReference type="InterPro" id="IPR041715">
    <property type="entry name" value="HisRS-like_core"/>
</dbReference>
<reference evidence="13" key="1">
    <citation type="journal article" date="2018" name="Science">
        <title>A primordial and reversible TCA cycle in a facultatively chemolithoautotrophic thermophile.</title>
        <authorList>
            <person name="Nunoura T."/>
            <person name="Chikaraishi Y."/>
            <person name="Izaki R."/>
            <person name="Suwa T."/>
            <person name="Sato T."/>
            <person name="Harada T."/>
            <person name="Mori K."/>
            <person name="Kato Y."/>
            <person name="Miyazaki M."/>
            <person name="Shimamura S."/>
            <person name="Yanagawa K."/>
            <person name="Shuto A."/>
            <person name="Ohkouchi N."/>
            <person name="Fujita N."/>
            <person name="Takaki Y."/>
            <person name="Atomi H."/>
            <person name="Takai K."/>
        </authorList>
    </citation>
    <scope>NUCLEOTIDE SEQUENCE [LARGE SCALE GENOMIC DNA]</scope>
    <source>
        <strain evidence="13">DSM 17441 / JCM 13301 / NBRC 103674 / ABI70S6</strain>
    </source>
</reference>
<comment type="subunit">
    <text evidence="2 9">Homodimer.</text>
</comment>
<dbReference type="InterPro" id="IPR004154">
    <property type="entry name" value="Anticodon-bd"/>
</dbReference>
<feature type="binding site" evidence="10">
    <location>
        <position position="144"/>
    </location>
    <ligand>
        <name>L-histidine</name>
        <dbReference type="ChEBI" id="CHEBI:57595"/>
    </ligand>
</feature>
<comment type="similarity">
    <text evidence="1 9">Belongs to the class-II aminoacyl-tRNA synthetase family.</text>
</comment>
<dbReference type="HAMAP" id="MF_00127">
    <property type="entry name" value="His_tRNA_synth"/>
    <property type="match status" value="1"/>
</dbReference>
<evidence type="ECO:0000256" key="2">
    <source>
        <dbReference type="ARBA" id="ARBA00011738"/>
    </source>
</evidence>
<dbReference type="InterPro" id="IPR004516">
    <property type="entry name" value="HisRS/HisZ"/>
</dbReference>
<feature type="binding site" evidence="10">
    <location>
        <position position="140"/>
    </location>
    <ligand>
        <name>L-histidine</name>
        <dbReference type="ChEBI" id="CHEBI:57595"/>
    </ligand>
</feature>
<dbReference type="GO" id="GO:0005524">
    <property type="term" value="F:ATP binding"/>
    <property type="evidence" value="ECO:0007669"/>
    <property type="project" value="UniProtKB-UniRule"/>
</dbReference>
<name>A0A0S3QTN5_THET7</name>
<evidence type="ECO:0000256" key="3">
    <source>
        <dbReference type="ARBA" id="ARBA00022598"/>
    </source>
</evidence>
<evidence type="ECO:0000256" key="8">
    <source>
        <dbReference type="ARBA" id="ARBA00047639"/>
    </source>
</evidence>
<accession>A0A0S3QTN5</accession>
<keyword evidence="4 9" id="KW-0547">Nucleotide-binding</keyword>
<dbReference type="InterPro" id="IPR006195">
    <property type="entry name" value="aa-tRNA-synth_II"/>
</dbReference>
<protein>
    <recommendedName>
        <fullName evidence="9">Histidine--tRNA ligase</fullName>
        <ecNumber evidence="9">6.1.1.21</ecNumber>
    </recommendedName>
    <alternativeName>
        <fullName evidence="9">Histidyl-tRNA synthetase</fullName>
        <shortName evidence="9">HisRS</shortName>
    </alternativeName>
</protein>
<feature type="binding site" evidence="10">
    <location>
        <position position="272"/>
    </location>
    <ligand>
        <name>L-histidine</name>
        <dbReference type="ChEBI" id="CHEBI:57595"/>
    </ligand>
</feature>
<keyword evidence="6 9" id="KW-0648">Protein biosynthesis</keyword>
<dbReference type="GO" id="GO:0004821">
    <property type="term" value="F:histidine-tRNA ligase activity"/>
    <property type="evidence" value="ECO:0007669"/>
    <property type="project" value="UniProtKB-UniRule"/>
</dbReference>
<dbReference type="Pfam" id="PF03129">
    <property type="entry name" value="HGTP_anticodon"/>
    <property type="match status" value="1"/>
</dbReference>
<dbReference type="Gene3D" id="3.40.50.800">
    <property type="entry name" value="Anticodon-binding domain"/>
    <property type="match status" value="1"/>
</dbReference>
<dbReference type="InterPro" id="IPR036621">
    <property type="entry name" value="Anticodon-bd_dom_sf"/>
</dbReference>
<dbReference type="GO" id="GO:0006427">
    <property type="term" value="P:histidyl-tRNA aminoacylation"/>
    <property type="evidence" value="ECO:0007669"/>
    <property type="project" value="UniProtKB-UniRule"/>
</dbReference>
<feature type="binding site" evidence="10">
    <location>
        <begin position="95"/>
        <end position="97"/>
    </location>
    <ligand>
        <name>L-histidine</name>
        <dbReference type="ChEBI" id="CHEBI:57595"/>
    </ligand>
</feature>
<dbReference type="EC" id="6.1.1.21" evidence="9"/>
<dbReference type="PATRIC" id="fig|1298851.3.peg.935"/>
<dbReference type="PROSITE" id="PS50862">
    <property type="entry name" value="AA_TRNA_LIGASE_II"/>
    <property type="match status" value="1"/>
</dbReference>
<dbReference type="PIRSF" id="PIRSF001549">
    <property type="entry name" value="His-tRNA_synth"/>
    <property type="match status" value="1"/>
</dbReference>
<feature type="domain" description="Aminoacyl-transfer RNA synthetases class-II family profile" evidence="11">
    <location>
        <begin position="18"/>
        <end position="357"/>
    </location>
</feature>